<dbReference type="AlphaFoldDB" id="A0AA37T2P1"/>
<accession>A0AA37T2P1</accession>
<dbReference type="GO" id="GO:0015035">
    <property type="term" value="F:protein-disulfide reductase activity"/>
    <property type="evidence" value="ECO:0007669"/>
    <property type="project" value="UniProtKB-UniRule"/>
</dbReference>
<evidence type="ECO:0000313" key="11">
    <source>
        <dbReference type="EMBL" id="GLR70570.1"/>
    </source>
</evidence>
<dbReference type="PANTHER" id="PTHR45663">
    <property type="entry name" value="GEO12009P1"/>
    <property type="match status" value="1"/>
</dbReference>
<dbReference type="PANTHER" id="PTHR45663:SF11">
    <property type="entry name" value="GEO12009P1"/>
    <property type="match status" value="1"/>
</dbReference>
<feature type="disulfide bond" description="Redox-active" evidence="9">
    <location>
        <begin position="32"/>
        <end position="35"/>
    </location>
</feature>
<comment type="similarity">
    <text evidence="1 7">Belongs to the thioredoxin family.</text>
</comment>
<dbReference type="PRINTS" id="PR00421">
    <property type="entry name" value="THIOREDOXIN"/>
</dbReference>
<comment type="caution">
    <text evidence="11">The sequence shown here is derived from an EMBL/GenBank/DDBJ whole genome shotgun (WGS) entry which is preliminary data.</text>
</comment>
<dbReference type="InterPro" id="IPR017937">
    <property type="entry name" value="Thioredoxin_CS"/>
</dbReference>
<keyword evidence="3" id="KW-0249">Electron transport</keyword>
<dbReference type="PROSITE" id="PS51352">
    <property type="entry name" value="THIOREDOXIN_2"/>
    <property type="match status" value="1"/>
</dbReference>
<feature type="site" description="Deprotonates C-terminal active site Cys" evidence="8">
    <location>
        <position position="26"/>
    </location>
</feature>
<dbReference type="PIRSF" id="PIRSF000077">
    <property type="entry name" value="Thioredoxin"/>
    <property type="match status" value="1"/>
</dbReference>
<evidence type="ECO:0000256" key="5">
    <source>
        <dbReference type="ARBA" id="ARBA00023284"/>
    </source>
</evidence>
<dbReference type="GO" id="GO:0005829">
    <property type="term" value="C:cytosol"/>
    <property type="evidence" value="ECO:0007669"/>
    <property type="project" value="TreeGrafter"/>
</dbReference>
<organism evidence="11 12">
    <name type="scientific">Agaribacter marinus</name>
    <dbReference type="NCBI Taxonomy" id="1431249"/>
    <lineage>
        <taxon>Bacteria</taxon>
        <taxon>Pseudomonadati</taxon>
        <taxon>Pseudomonadota</taxon>
        <taxon>Gammaproteobacteria</taxon>
        <taxon>Alteromonadales</taxon>
        <taxon>Alteromonadaceae</taxon>
        <taxon>Agaribacter</taxon>
    </lineage>
</organism>
<evidence type="ECO:0000256" key="9">
    <source>
        <dbReference type="PIRSR" id="PIRSR000077-4"/>
    </source>
</evidence>
<feature type="site" description="Contributes to redox potential value" evidence="8">
    <location>
        <position position="34"/>
    </location>
</feature>
<evidence type="ECO:0000256" key="3">
    <source>
        <dbReference type="ARBA" id="ARBA00022982"/>
    </source>
</evidence>
<dbReference type="InterPro" id="IPR013766">
    <property type="entry name" value="Thioredoxin_domain"/>
</dbReference>
<evidence type="ECO:0000256" key="4">
    <source>
        <dbReference type="ARBA" id="ARBA00023157"/>
    </source>
</evidence>
<feature type="active site" description="Nucleophile" evidence="8">
    <location>
        <position position="35"/>
    </location>
</feature>
<feature type="active site" description="Nucleophile" evidence="8">
    <location>
        <position position="32"/>
    </location>
</feature>
<evidence type="ECO:0000256" key="2">
    <source>
        <dbReference type="ARBA" id="ARBA00022448"/>
    </source>
</evidence>
<dbReference type="RefSeq" id="WP_284216864.1">
    <property type="nucleotide sequence ID" value="NZ_BSOT01000005.1"/>
</dbReference>
<feature type="site" description="Contributes to redox potential value" evidence="8">
    <location>
        <position position="33"/>
    </location>
</feature>
<evidence type="ECO:0000256" key="6">
    <source>
        <dbReference type="NCBIfam" id="TIGR01068"/>
    </source>
</evidence>
<dbReference type="FunFam" id="3.40.30.10:FF:000001">
    <property type="entry name" value="Thioredoxin"/>
    <property type="match status" value="1"/>
</dbReference>
<sequence length="106" mass="11747">MTNVQEIMANDFAEQVEAHQGTVLVDFFAQWCGPCKVIAPIVEEVATEFDTLKVVKVDADNAQELMQKYGIRSIPTLVMFKDGELEASNVGAVSLPKLREFVSENL</sequence>
<dbReference type="Proteomes" id="UP001156601">
    <property type="component" value="Unassembled WGS sequence"/>
</dbReference>
<evidence type="ECO:0000313" key="12">
    <source>
        <dbReference type="Proteomes" id="UP001156601"/>
    </source>
</evidence>
<evidence type="ECO:0000256" key="8">
    <source>
        <dbReference type="PIRSR" id="PIRSR000077-1"/>
    </source>
</evidence>
<dbReference type="NCBIfam" id="TIGR01068">
    <property type="entry name" value="thioredoxin"/>
    <property type="match status" value="1"/>
</dbReference>
<keyword evidence="2" id="KW-0813">Transport</keyword>
<reference evidence="11" key="2">
    <citation type="submission" date="2023-01" db="EMBL/GenBank/DDBJ databases">
        <title>Draft genome sequence of Agaribacter marinus strain NBRC 110023.</title>
        <authorList>
            <person name="Sun Q."/>
            <person name="Mori K."/>
        </authorList>
    </citation>
    <scope>NUCLEOTIDE SEQUENCE</scope>
    <source>
        <strain evidence="11">NBRC 110023</strain>
    </source>
</reference>
<dbReference type="EMBL" id="BSOT01000005">
    <property type="protein sequence ID" value="GLR70570.1"/>
    <property type="molecule type" value="Genomic_DNA"/>
</dbReference>
<dbReference type="GO" id="GO:0045454">
    <property type="term" value="P:cell redox homeostasis"/>
    <property type="evidence" value="ECO:0007669"/>
    <property type="project" value="TreeGrafter"/>
</dbReference>
<evidence type="ECO:0000256" key="7">
    <source>
        <dbReference type="PIRNR" id="PIRNR000077"/>
    </source>
</evidence>
<keyword evidence="12" id="KW-1185">Reference proteome</keyword>
<dbReference type="SUPFAM" id="SSF52833">
    <property type="entry name" value="Thioredoxin-like"/>
    <property type="match status" value="1"/>
</dbReference>
<proteinExistence type="inferred from homology"/>
<dbReference type="InterPro" id="IPR005746">
    <property type="entry name" value="Thioredoxin"/>
</dbReference>
<evidence type="ECO:0000256" key="1">
    <source>
        <dbReference type="ARBA" id="ARBA00008987"/>
    </source>
</evidence>
<dbReference type="Pfam" id="PF00085">
    <property type="entry name" value="Thioredoxin"/>
    <property type="match status" value="1"/>
</dbReference>
<dbReference type="CDD" id="cd02947">
    <property type="entry name" value="TRX_family"/>
    <property type="match status" value="1"/>
</dbReference>
<feature type="domain" description="Thioredoxin" evidence="10">
    <location>
        <begin position="1"/>
        <end position="106"/>
    </location>
</feature>
<keyword evidence="5 9" id="KW-0676">Redox-active center</keyword>
<name>A0AA37T2P1_9ALTE</name>
<reference evidence="11" key="1">
    <citation type="journal article" date="2014" name="Int. J. Syst. Evol. Microbiol.">
        <title>Complete genome sequence of Corynebacterium casei LMG S-19264T (=DSM 44701T), isolated from a smear-ripened cheese.</title>
        <authorList>
            <consortium name="US DOE Joint Genome Institute (JGI-PGF)"/>
            <person name="Walter F."/>
            <person name="Albersmeier A."/>
            <person name="Kalinowski J."/>
            <person name="Ruckert C."/>
        </authorList>
    </citation>
    <scope>NUCLEOTIDE SEQUENCE</scope>
    <source>
        <strain evidence="11">NBRC 110023</strain>
    </source>
</reference>
<dbReference type="PROSITE" id="PS00194">
    <property type="entry name" value="THIOREDOXIN_1"/>
    <property type="match status" value="1"/>
</dbReference>
<dbReference type="InterPro" id="IPR036249">
    <property type="entry name" value="Thioredoxin-like_sf"/>
</dbReference>
<evidence type="ECO:0000259" key="10">
    <source>
        <dbReference type="PROSITE" id="PS51352"/>
    </source>
</evidence>
<keyword evidence="4 9" id="KW-1015">Disulfide bond</keyword>
<protein>
    <recommendedName>
        <fullName evidence="6 7">Thioredoxin</fullName>
    </recommendedName>
</protein>
<dbReference type="Gene3D" id="3.40.30.10">
    <property type="entry name" value="Glutaredoxin"/>
    <property type="match status" value="1"/>
</dbReference>
<gene>
    <name evidence="11" type="primary">trxA_1</name>
    <name evidence="11" type="ORF">GCM10007852_14780</name>
</gene>